<evidence type="ECO:0000313" key="2">
    <source>
        <dbReference type="Proteomes" id="UP001189429"/>
    </source>
</evidence>
<gene>
    <name evidence="1" type="ORF">PCOR1329_LOCUS52133</name>
</gene>
<keyword evidence="2" id="KW-1185">Reference proteome</keyword>
<evidence type="ECO:0000313" key="1">
    <source>
        <dbReference type="EMBL" id="CAK0864180.1"/>
    </source>
</evidence>
<sequence>MASLPFPDGDDTCVQWAQKNPKKLGSLSFERYERYKGSRTVREAKARGAIRADFENDHKKGFMKIAKRLWFRLRAPSRRLLLRSVLNQQRHRAQALHQCLRPRTLPRRPYSRPLLRRRVLN</sequence>
<reference evidence="1" key="1">
    <citation type="submission" date="2023-10" db="EMBL/GenBank/DDBJ databases">
        <authorList>
            <person name="Chen Y."/>
            <person name="Shah S."/>
            <person name="Dougan E. K."/>
            <person name="Thang M."/>
            <person name="Chan C."/>
        </authorList>
    </citation>
    <scope>NUCLEOTIDE SEQUENCE [LARGE SCALE GENOMIC DNA]</scope>
</reference>
<name>A0ABN9UVN1_9DINO</name>
<proteinExistence type="predicted"/>
<accession>A0ABN9UVN1</accession>
<comment type="caution">
    <text evidence="1">The sequence shown here is derived from an EMBL/GenBank/DDBJ whole genome shotgun (WGS) entry which is preliminary data.</text>
</comment>
<dbReference type="EMBL" id="CAUYUJ010016338">
    <property type="protein sequence ID" value="CAK0864180.1"/>
    <property type="molecule type" value="Genomic_DNA"/>
</dbReference>
<protein>
    <submittedName>
        <fullName evidence="1">Uncharacterized protein</fullName>
    </submittedName>
</protein>
<organism evidence="1 2">
    <name type="scientific">Prorocentrum cordatum</name>
    <dbReference type="NCBI Taxonomy" id="2364126"/>
    <lineage>
        <taxon>Eukaryota</taxon>
        <taxon>Sar</taxon>
        <taxon>Alveolata</taxon>
        <taxon>Dinophyceae</taxon>
        <taxon>Prorocentrales</taxon>
        <taxon>Prorocentraceae</taxon>
        <taxon>Prorocentrum</taxon>
    </lineage>
</organism>
<dbReference type="Proteomes" id="UP001189429">
    <property type="component" value="Unassembled WGS sequence"/>
</dbReference>